<organism evidence="1 2">
    <name type="scientific">Streptomyces venezuelae</name>
    <dbReference type="NCBI Taxonomy" id="54571"/>
    <lineage>
        <taxon>Bacteria</taxon>
        <taxon>Bacillati</taxon>
        <taxon>Actinomycetota</taxon>
        <taxon>Actinomycetes</taxon>
        <taxon>Kitasatosporales</taxon>
        <taxon>Streptomycetaceae</taxon>
        <taxon>Streptomyces</taxon>
    </lineage>
</organism>
<dbReference type="Proteomes" id="UP000322927">
    <property type="component" value="Chromosome"/>
</dbReference>
<sequence length="102" mass="11730">MLRFLRRVQARDLARTDRWIADEERREAERTRGEQVRPPAPEWIVERGIGQGGPPIEVHRGDCYAAGKRRSPVTRDEARWELARGTRACTHCRPDSALGVLE</sequence>
<dbReference type="InterPro" id="IPR046200">
    <property type="entry name" value="DUF6233"/>
</dbReference>
<evidence type="ECO:0000313" key="2">
    <source>
        <dbReference type="Proteomes" id="UP000322927"/>
    </source>
</evidence>
<dbReference type="OrthoDB" id="4220183at2"/>
<dbReference type="EMBL" id="CP029192">
    <property type="protein sequence ID" value="QES39541.1"/>
    <property type="molecule type" value="Genomic_DNA"/>
</dbReference>
<protein>
    <submittedName>
        <fullName evidence="1">Uncharacterized protein</fullName>
    </submittedName>
</protein>
<gene>
    <name evidence="1" type="ORF">DEJ48_38400</name>
</gene>
<proteinExistence type="predicted"/>
<name>A0A5P2CDX4_STRVZ</name>
<dbReference type="AlphaFoldDB" id="A0A5P2CDX4"/>
<accession>A0A5P2CDX4</accession>
<evidence type="ECO:0000313" key="1">
    <source>
        <dbReference type="EMBL" id="QES39541.1"/>
    </source>
</evidence>
<dbReference type="Pfam" id="PF19746">
    <property type="entry name" value="DUF6233"/>
    <property type="match status" value="1"/>
</dbReference>
<reference evidence="1 2" key="1">
    <citation type="submission" date="2018-05" db="EMBL/GenBank/DDBJ databases">
        <title>Streptomyces venezuelae.</title>
        <authorList>
            <person name="Kim W."/>
            <person name="Lee N."/>
            <person name="Cho B.-K."/>
        </authorList>
    </citation>
    <scope>NUCLEOTIDE SEQUENCE [LARGE SCALE GENOMIC DNA]</scope>
    <source>
        <strain evidence="1 2">ATCC 14584</strain>
    </source>
</reference>